<dbReference type="AlphaFoldDB" id="A0A2M9ZMC2"/>
<organism evidence="2 4">
    <name type="scientific">Leptospira perolatii</name>
    <dbReference type="NCBI Taxonomy" id="2023191"/>
    <lineage>
        <taxon>Bacteria</taxon>
        <taxon>Pseudomonadati</taxon>
        <taxon>Spirochaetota</taxon>
        <taxon>Spirochaetia</taxon>
        <taxon>Leptospirales</taxon>
        <taxon>Leptospiraceae</taxon>
        <taxon>Leptospira</taxon>
    </lineage>
</organism>
<comment type="caution">
    <text evidence="2">The sequence shown here is derived from an EMBL/GenBank/DDBJ whole genome shotgun (WGS) entry which is preliminary data.</text>
</comment>
<dbReference type="Proteomes" id="UP000231962">
    <property type="component" value="Unassembled WGS sequence"/>
</dbReference>
<sequence>MISFASATLLFLSCGNKEEPPILEIRDLLDSSHIADSIEKAKQSAEKSGKTDQIRYLRGWIHYLRKEDDLARVEFSGCLKENPSAYDCSRGLGLIESQGKTYPEAEKNFREALASATEAKDLEAISILRSDLGNLYLRQNRKKEAAFEYRKSLEAKQDGSAYYGLAVATLMEGDRTSAKFFLEQGLKTHFRDSIFKAETYFLLGKIQFESEKNAKAAAESAKKAFELFPAKEEYRKAWEKYAKSASSPQ</sequence>
<proteinExistence type="predicted"/>
<dbReference type="InterPro" id="IPR011990">
    <property type="entry name" value="TPR-like_helical_dom_sf"/>
</dbReference>
<evidence type="ECO:0008006" key="5">
    <source>
        <dbReference type="Google" id="ProtNLM"/>
    </source>
</evidence>
<evidence type="ECO:0000313" key="2">
    <source>
        <dbReference type="EMBL" id="PJZ73154.1"/>
    </source>
</evidence>
<name>A0A2M9ZMC2_9LEPT</name>
<keyword evidence="3" id="KW-1185">Reference proteome</keyword>
<gene>
    <name evidence="1" type="ORF">CH360_09670</name>
    <name evidence="2" type="ORF">CH373_10565</name>
</gene>
<reference evidence="3 4" key="1">
    <citation type="submission" date="2017-07" db="EMBL/GenBank/DDBJ databases">
        <title>Leptospira spp. isolated from tropical soils.</title>
        <authorList>
            <person name="Thibeaux R."/>
            <person name="Iraola G."/>
            <person name="Ferres I."/>
            <person name="Bierque E."/>
            <person name="Girault D."/>
            <person name="Soupe-Gilbert M.-E."/>
            <person name="Picardeau M."/>
            <person name="Goarant C."/>
        </authorList>
    </citation>
    <scope>NUCLEOTIDE SEQUENCE [LARGE SCALE GENOMIC DNA]</scope>
    <source>
        <strain evidence="2 4">FH1-B-B1</strain>
        <strain evidence="1 3">FH1-B-C1</strain>
    </source>
</reference>
<dbReference type="EMBL" id="NPDY01000007">
    <property type="protein sequence ID" value="PJZ69864.1"/>
    <property type="molecule type" value="Genomic_DNA"/>
</dbReference>
<dbReference type="Gene3D" id="1.25.40.10">
    <property type="entry name" value="Tetratricopeptide repeat domain"/>
    <property type="match status" value="1"/>
</dbReference>
<dbReference type="EMBL" id="NPDZ01000006">
    <property type="protein sequence ID" value="PJZ73154.1"/>
    <property type="molecule type" value="Genomic_DNA"/>
</dbReference>
<evidence type="ECO:0000313" key="4">
    <source>
        <dbReference type="Proteomes" id="UP000231990"/>
    </source>
</evidence>
<dbReference type="Proteomes" id="UP000231990">
    <property type="component" value="Unassembled WGS sequence"/>
</dbReference>
<dbReference type="SUPFAM" id="SSF81901">
    <property type="entry name" value="HCP-like"/>
    <property type="match status" value="1"/>
</dbReference>
<accession>A0A2M9ZMC2</accession>
<evidence type="ECO:0000313" key="1">
    <source>
        <dbReference type="EMBL" id="PJZ69864.1"/>
    </source>
</evidence>
<evidence type="ECO:0000313" key="3">
    <source>
        <dbReference type="Proteomes" id="UP000231962"/>
    </source>
</evidence>
<protein>
    <recommendedName>
        <fullName evidence="5">Tetratricopeptide repeat protein</fullName>
    </recommendedName>
</protein>
<dbReference type="Pfam" id="PF13424">
    <property type="entry name" value="TPR_12"/>
    <property type="match status" value="1"/>
</dbReference>